<dbReference type="InterPro" id="IPR051213">
    <property type="entry name" value="START_lipid_transfer"/>
</dbReference>
<keyword evidence="2" id="KW-1133">Transmembrane helix</keyword>
<evidence type="ECO:0000256" key="1">
    <source>
        <dbReference type="SAM" id="MobiDB-lite"/>
    </source>
</evidence>
<feature type="compositionally biased region" description="Basic residues" evidence="1">
    <location>
        <begin position="1182"/>
        <end position="1192"/>
    </location>
</feature>
<keyword evidence="5" id="KW-1185">Reference proteome</keyword>
<feature type="compositionally biased region" description="Low complexity" evidence="1">
    <location>
        <begin position="582"/>
        <end position="600"/>
    </location>
</feature>
<dbReference type="Gene3D" id="3.30.530.20">
    <property type="match status" value="3"/>
</dbReference>
<feature type="compositionally biased region" description="Polar residues" evidence="1">
    <location>
        <begin position="12"/>
        <end position="30"/>
    </location>
</feature>
<dbReference type="OrthoDB" id="196193at2759"/>
<evidence type="ECO:0000259" key="3">
    <source>
        <dbReference type="Pfam" id="PF01852"/>
    </source>
</evidence>
<dbReference type="PANTHER" id="PTHR19308:SF14">
    <property type="entry name" value="START DOMAIN-CONTAINING PROTEIN"/>
    <property type="match status" value="1"/>
</dbReference>
<dbReference type="GO" id="GO:0008289">
    <property type="term" value="F:lipid binding"/>
    <property type="evidence" value="ECO:0007669"/>
    <property type="project" value="InterPro"/>
</dbReference>
<feature type="region of interest" description="Disordered" evidence="1">
    <location>
        <begin position="550"/>
        <end position="610"/>
    </location>
</feature>
<feature type="transmembrane region" description="Helical" evidence="2">
    <location>
        <begin position="203"/>
        <end position="225"/>
    </location>
</feature>
<gene>
    <name evidence="4" type="ORF">TrLO_g6443</name>
</gene>
<feature type="compositionally biased region" description="Low complexity" evidence="1">
    <location>
        <begin position="1207"/>
        <end position="1218"/>
    </location>
</feature>
<dbReference type="InterPro" id="IPR023393">
    <property type="entry name" value="START-like_dom_sf"/>
</dbReference>
<feature type="region of interest" description="Disordered" evidence="1">
    <location>
        <begin position="1"/>
        <end position="78"/>
    </location>
</feature>
<dbReference type="Proteomes" id="UP001165122">
    <property type="component" value="Unassembled WGS sequence"/>
</dbReference>
<comment type="caution">
    <text evidence="4">The sequence shown here is derived from an EMBL/GenBank/DDBJ whole genome shotgun (WGS) entry which is preliminary data.</text>
</comment>
<feature type="compositionally biased region" description="Basic and acidic residues" evidence="1">
    <location>
        <begin position="1241"/>
        <end position="1254"/>
    </location>
</feature>
<feature type="transmembrane region" description="Helical" evidence="2">
    <location>
        <begin position="268"/>
        <end position="285"/>
    </location>
</feature>
<sequence>MSTPSPKLVSVSPDSSSELDVSGTSRSTAGVSIDKSIDNNDDDRLDKSVDRSRDEDINDKSYRVNDDQEYDDEGHRHPRQRSLLRALFTKTFSKAFGEIDRVVSSDSRKQNRKSHGKKTKPLPILLVTSDYFWGAVMLDFKICGVAVLISFLCVPIVMLMISIIHQPQFSAHFNPNPNLPYGEEREGEGEGRLDPEWSQSETLFGLVGMNRLLWALWIINLRHLFSPLALKKRRRTFLRLVPFLVETLTILISFISSPQIRSSRALTITTYIIAMYISTITEIIVNHGLKSFWESKILNGIVVPILVAVLFYLMPCLMVLYAYSLEIFKKNPVVEFAVISIVYPGLMMITKSFMLGKQGSSILLNSKGSHMNEDFDASDALLYSYTGTVRAIHGLWLPQVVGIFLMLDDSIALFALTLIFRIGMQSVGKYIIWNMERDLIKVLAKKDGVYDGEEKVMKKISKLASNPNKKSQETGGHHYLGRKAMGFFAPKAINTHAHDFDTHVQHPHHKLDFHKMGISNTVLTLDIQPTKTNTSGLPSLSEKEILPLSVASPSPKNNESQKGMKLFYPEGSPHPASSKGLSHQGSKSTSSSTHHSVQHSSTHHHVDVGELLNKTNIKRYEQAKDKGHEFDVKNMKKDYEDLKECKFLMIKCKESAASGWTAVGRQELGCQIWIKENHHFWNNLHLQRTQREKEPEKKPQMVPQGTIECKCMGFIEGVDTFEVFEYLRKHNEREGMSISRKSKTKLVKHVSFNRSIFYMRYELHRPINDRELVFEQYCCRLPTGSFVIKQKSWEGDIEAAAGIEPGTDGAIRINLLLGGYLIENYHTHGVTVTQYNNTNPGGNLPKALTRLYAPMSLRGVVNLKSFFVELSLWPAISEPYEEEEERAIDAVMETIEGFFNAKEAKALKDLNWEVSKKTSHGVEMYQRVNADLDSRQGSEMIVSSTISASAVEVASHLYYKVVDKNDELIGKRNDHCFNWYRFYDMPKPFSPRDAVYFSCRKKLPPGEHDGAYVICFKSYDDPEIPITTDIVRSYGIGGYVIKPKGKHRCTVTRSQFVDHSSGMKLPIAVSRALFQNAGIRTLNEVKGHFRGLAEGKRVESIRKARKLGSVVDWRDGTDPYTAEELKEVGEVKAALQFVQRSVAAKDEWQHIGTEKGVDMFRRSITTTARASELSFKSDPTGGKRRGSQKKGRLSGGIIGGLRFPRLSGKNSNSNKVDSVGGGGGSGGESDSFEQSDGQSDSYDKSLGKLEEGRRPSVAGANGGGGANNALSTSSSQLTHKFSVPKWSHMHDSIHSGGGSRQGTGLTTRYIYHGYAVTDIDASASLVMAWLCDDKFQKGVREVYDRDLISTEIERQNDHHFVDYRQIQLGWPLQPRFVALDQLQIEDEDGSYWCISKSVSVPKRNLAGLDEDAIEARYFSIFHVTPIDNKRSHVVTWVCADPRGSLPSWVLKVKLPEVIGVIVHCKTQLDDTSLIAKRSTFSERMNRMRKRVAIKWNNEALVEKCCNFLGGFLAKFVIGFSYQTLVYGLLAFVVEESLSDILTMIMCKSRLNVDMVKAGLKVGNLNAIFSQIMSTLSVSVSCVAAFIFVQQFVPSDPLPVGWFWTQLGLRGAG</sequence>
<dbReference type="EMBL" id="BRXW01000491">
    <property type="protein sequence ID" value="GMH59714.1"/>
    <property type="molecule type" value="Genomic_DNA"/>
</dbReference>
<reference evidence="5" key="1">
    <citation type="journal article" date="2023" name="Commun. Biol.">
        <title>Genome analysis of Parmales, the sister group of diatoms, reveals the evolutionary specialization of diatoms from phago-mixotrophs to photoautotrophs.</title>
        <authorList>
            <person name="Ban H."/>
            <person name="Sato S."/>
            <person name="Yoshikawa S."/>
            <person name="Yamada K."/>
            <person name="Nakamura Y."/>
            <person name="Ichinomiya M."/>
            <person name="Sato N."/>
            <person name="Blanc-Mathieu R."/>
            <person name="Endo H."/>
            <person name="Kuwata A."/>
            <person name="Ogata H."/>
        </authorList>
    </citation>
    <scope>NUCLEOTIDE SEQUENCE [LARGE SCALE GENOMIC DNA]</scope>
    <source>
        <strain evidence="5">NIES 3700</strain>
    </source>
</reference>
<protein>
    <recommendedName>
        <fullName evidence="3">START domain-containing protein</fullName>
    </recommendedName>
</protein>
<organism evidence="4 5">
    <name type="scientific">Triparma laevis f. longispina</name>
    <dbReference type="NCBI Taxonomy" id="1714387"/>
    <lineage>
        <taxon>Eukaryota</taxon>
        <taxon>Sar</taxon>
        <taxon>Stramenopiles</taxon>
        <taxon>Ochrophyta</taxon>
        <taxon>Bolidophyceae</taxon>
        <taxon>Parmales</taxon>
        <taxon>Triparmaceae</taxon>
        <taxon>Triparma</taxon>
    </lineage>
</organism>
<accession>A0A9W6ZS57</accession>
<feature type="compositionally biased region" description="Basic and acidic residues" evidence="1">
    <location>
        <begin position="35"/>
        <end position="66"/>
    </location>
</feature>
<dbReference type="InterPro" id="IPR002913">
    <property type="entry name" value="START_lipid-bd_dom"/>
</dbReference>
<keyword evidence="2" id="KW-0472">Membrane</keyword>
<feature type="region of interest" description="Disordered" evidence="1">
    <location>
        <begin position="1171"/>
        <end position="1274"/>
    </location>
</feature>
<evidence type="ECO:0000256" key="2">
    <source>
        <dbReference type="SAM" id="Phobius"/>
    </source>
</evidence>
<feature type="transmembrane region" description="Helical" evidence="2">
    <location>
        <begin position="237"/>
        <end position="256"/>
    </location>
</feature>
<feature type="transmembrane region" description="Helical" evidence="2">
    <location>
        <begin position="142"/>
        <end position="164"/>
    </location>
</feature>
<proteinExistence type="predicted"/>
<feature type="transmembrane region" description="Helical" evidence="2">
    <location>
        <begin position="297"/>
        <end position="324"/>
    </location>
</feature>
<keyword evidence="2" id="KW-0812">Transmembrane</keyword>
<feature type="transmembrane region" description="Helical" evidence="2">
    <location>
        <begin position="400"/>
        <end position="420"/>
    </location>
</feature>
<name>A0A9W6ZS57_9STRA</name>
<dbReference type="Pfam" id="PF01852">
    <property type="entry name" value="START"/>
    <property type="match status" value="1"/>
</dbReference>
<dbReference type="SUPFAM" id="SSF55961">
    <property type="entry name" value="Bet v1-like"/>
    <property type="match status" value="3"/>
</dbReference>
<feature type="compositionally biased region" description="Low complexity" evidence="1">
    <location>
        <begin position="1228"/>
        <end position="1237"/>
    </location>
</feature>
<feature type="compositionally biased region" description="Polar residues" evidence="1">
    <location>
        <begin position="551"/>
        <end position="561"/>
    </location>
</feature>
<evidence type="ECO:0000313" key="5">
    <source>
        <dbReference type="Proteomes" id="UP001165122"/>
    </source>
</evidence>
<dbReference type="PANTHER" id="PTHR19308">
    <property type="entry name" value="PHOSPHATIDYLCHOLINE TRANSFER PROTEIN"/>
    <property type="match status" value="1"/>
</dbReference>
<feature type="transmembrane region" description="Helical" evidence="2">
    <location>
        <begin position="336"/>
        <end position="356"/>
    </location>
</feature>
<dbReference type="GO" id="GO:0005737">
    <property type="term" value="C:cytoplasm"/>
    <property type="evidence" value="ECO:0007669"/>
    <property type="project" value="UniProtKB-ARBA"/>
</dbReference>
<feature type="domain" description="START" evidence="3">
    <location>
        <begin position="985"/>
        <end position="1060"/>
    </location>
</feature>
<evidence type="ECO:0000313" key="4">
    <source>
        <dbReference type="EMBL" id="GMH59714.1"/>
    </source>
</evidence>